<dbReference type="InterPro" id="IPR036465">
    <property type="entry name" value="vWFA_dom_sf"/>
</dbReference>
<evidence type="ECO:0000313" key="7">
    <source>
        <dbReference type="Proteomes" id="UP000236173"/>
    </source>
</evidence>
<keyword evidence="3" id="KW-1133">Transmembrane helix</keyword>
<feature type="domain" description="VWFA" evidence="5">
    <location>
        <begin position="67"/>
        <end position="251"/>
    </location>
</feature>
<dbReference type="Gene3D" id="3.40.50.410">
    <property type="entry name" value="von Willebrand factor, type A domain"/>
    <property type="match status" value="1"/>
</dbReference>
<organism evidence="6 7">
    <name type="scientific">Candidatus Fervidibacter japonicus</name>
    <dbReference type="NCBI Taxonomy" id="2035412"/>
    <lineage>
        <taxon>Bacteria</taxon>
        <taxon>Candidatus Fervidibacterota</taxon>
        <taxon>Candidatus Fervidibacter</taxon>
    </lineage>
</organism>
<dbReference type="Proteomes" id="UP000236173">
    <property type="component" value="Unassembled WGS sequence"/>
</dbReference>
<evidence type="ECO:0000256" key="1">
    <source>
        <dbReference type="ARBA" id="ARBA00022475"/>
    </source>
</evidence>
<evidence type="ECO:0000256" key="4">
    <source>
        <dbReference type="ARBA" id="ARBA00023136"/>
    </source>
</evidence>
<dbReference type="SUPFAM" id="SSF53300">
    <property type="entry name" value="vWA-like"/>
    <property type="match status" value="1"/>
</dbReference>
<dbReference type="AlphaFoldDB" id="A0A2H5XA88"/>
<protein>
    <recommendedName>
        <fullName evidence="5">VWFA domain-containing protein</fullName>
    </recommendedName>
</protein>
<evidence type="ECO:0000256" key="2">
    <source>
        <dbReference type="ARBA" id="ARBA00022692"/>
    </source>
</evidence>
<sequence length="313" mass="34467">MLLVAWGLRRKRQRLVFWVAPDSVAVWWRTARRQCALFGAATLLFALALTRPRWFAGNVAVPAQGVDVVLCLDVSHSMLCDDIKPSRLEFAQSVAANLLDRLQPDDRAGLVVFGGSGFPLCPLTHDRSIVRTYLSLLDPSVMVYNPTTYLAEGLKAALRLLRRQPDNAPRGGVIVLMSDGEDQGSDWQDAAAMCAKAGVPVFGIAIGTPHGAPVPNVTEQGTVAGYKRDSNGNIPVSRLNLTTLRDIARRTGGKVYLPHDGVREANALVADLAAYRQRVWTRHVAQWRELFPWLLALGAMLLVMETWLAPRLR</sequence>
<keyword evidence="1" id="KW-1003">Cell membrane</keyword>
<dbReference type="InterPro" id="IPR050768">
    <property type="entry name" value="UPF0353/GerABKA_families"/>
</dbReference>
<keyword evidence="4" id="KW-0472">Membrane</keyword>
<keyword evidence="2" id="KW-0812">Transmembrane</keyword>
<dbReference type="EMBL" id="BEHT01000006">
    <property type="protein sequence ID" value="GBC98103.1"/>
    <property type="molecule type" value="Genomic_DNA"/>
</dbReference>
<gene>
    <name evidence="6" type="ORF">HRbin17_00599</name>
</gene>
<name>A0A2H5XA88_9BACT</name>
<dbReference type="SMART" id="SM00327">
    <property type="entry name" value="VWA"/>
    <property type="match status" value="1"/>
</dbReference>
<proteinExistence type="predicted"/>
<dbReference type="PANTHER" id="PTHR22550">
    <property type="entry name" value="SPORE GERMINATION PROTEIN"/>
    <property type="match status" value="1"/>
</dbReference>
<dbReference type="PANTHER" id="PTHR22550:SF5">
    <property type="entry name" value="LEUCINE ZIPPER PROTEIN 4"/>
    <property type="match status" value="1"/>
</dbReference>
<comment type="caution">
    <text evidence="6">The sequence shown here is derived from an EMBL/GenBank/DDBJ whole genome shotgun (WGS) entry which is preliminary data.</text>
</comment>
<accession>A0A2H5XA88</accession>
<evidence type="ECO:0000256" key="3">
    <source>
        <dbReference type="ARBA" id="ARBA00022989"/>
    </source>
</evidence>
<evidence type="ECO:0000313" key="6">
    <source>
        <dbReference type="EMBL" id="GBC98103.1"/>
    </source>
</evidence>
<evidence type="ECO:0000259" key="5">
    <source>
        <dbReference type="PROSITE" id="PS50234"/>
    </source>
</evidence>
<reference evidence="7" key="1">
    <citation type="submission" date="2017-09" db="EMBL/GenBank/DDBJ databases">
        <title>Metaegenomics of thermophilic ammonia-oxidizing enrichment culture.</title>
        <authorList>
            <person name="Kato S."/>
            <person name="Suzuki K."/>
        </authorList>
    </citation>
    <scope>NUCLEOTIDE SEQUENCE [LARGE SCALE GENOMIC DNA]</scope>
</reference>
<dbReference type="Pfam" id="PF00092">
    <property type="entry name" value="VWA"/>
    <property type="match status" value="1"/>
</dbReference>
<dbReference type="PROSITE" id="PS50234">
    <property type="entry name" value="VWFA"/>
    <property type="match status" value="1"/>
</dbReference>
<dbReference type="InterPro" id="IPR002035">
    <property type="entry name" value="VWF_A"/>
</dbReference>